<keyword evidence="2" id="KW-0812">Transmembrane</keyword>
<feature type="region of interest" description="Disordered" evidence="1">
    <location>
        <begin position="104"/>
        <end position="123"/>
    </location>
</feature>
<keyword evidence="2" id="KW-0472">Membrane</keyword>
<keyword evidence="4" id="KW-1185">Reference proteome</keyword>
<feature type="transmembrane region" description="Helical" evidence="2">
    <location>
        <begin position="12"/>
        <end position="37"/>
    </location>
</feature>
<dbReference type="RefSeq" id="WP_101461316.1">
    <property type="nucleotide sequence ID" value="NZ_CP025408.1"/>
</dbReference>
<reference evidence="3 4" key="1">
    <citation type="submission" date="2017-12" db="EMBL/GenBank/DDBJ databases">
        <authorList>
            <person name="Hurst M.R.H."/>
        </authorList>
    </citation>
    <scope>NUCLEOTIDE SEQUENCE [LARGE SCALE GENOMIC DNA]</scope>
    <source>
        <strain evidence="3 4">BM15</strain>
    </source>
</reference>
<proteinExistence type="predicted"/>
<dbReference type="OrthoDB" id="7876636at2"/>
<sequence>MQSYAAARSLFSFLTFIAWCTIIGGALIFIMAIAFLSQFNSSFPAMISAAIPGIGICLFGFLALVMVQIGRASVDSAEFGQQSLQVARDQLAFAKQVHHGAVSEPTTTQAASPSSSAPSQHQNGSVTYYSTVIAANTDGTYLAKDKTFPTLEAAKKHVDEQPVWSR</sequence>
<dbReference type="KEGG" id="paro:CUV01_15845"/>
<feature type="transmembrane region" description="Helical" evidence="2">
    <location>
        <begin position="43"/>
        <end position="67"/>
    </location>
</feature>
<organism evidence="3 4">
    <name type="scientific">Paracoccus tegillarcae</name>
    <dbReference type="NCBI Taxonomy" id="1529068"/>
    <lineage>
        <taxon>Bacteria</taxon>
        <taxon>Pseudomonadati</taxon>
        <taxon>Pseudomonadota</taxon>
        <taxon>Alphaproteobacteria</taxon>
        <taxon>Rhodobacterales</taxon>
        <taxon>Paracoccaceae</taxon>
        <taxon>Paracoccus</taxon>
    </lineage>
</organism>
<keyword evidence="2" id="KW-1133">Transmembrane helix</keyword>
<dbReference type="EMBL" id="CP025408">
    <property type="protein sequence ID" value="AUH34656.1"/>
    <property type="molecule type" value="Genomic_DNA"/>
</dbReference>
<evidence type="ECO:0000256" key="2">
    <source>
        <dbReference type="SAM" id="Phobius"/>
    </source>
</evidence>
<name>A0A2K9EUW2_9RHOB</name>
<accession>A0A2K9EUW2</accession>
<evidence type="ECO:0000313" key="4">
    <source>
        <dbReference type="Proteomes" id="UP000233742"/>
    </source>
</evidence>
<evidence type="ECO:0000313" key="3">
    <source>
        <dbReference type="EMBL" id="AUH34656.1"/>
    </source>
</evidence>
<dbReference type="AlphaFoldDB" id="A0A2K9EUW2"/>
<dbReference type="Proteomes" id="UP000233742">
    <property type="component" value="Chromosome"/>
</dbReference>
<gene>
    <name evidence="3" type="ORF">CUV01_15845</name>
</gene>
<feature type="compositionally biased region" description="Low complexity" evidence="1">
    <location>
        <begin position="105"/>
        <end position="122"/>
    </location>
</feature>
<evidence type="ECO:0000256" key="1">
    <source>
        <dbReference type="SAM" id="MobiDB-lite"/>
    </source>
</evidence>
<protein>
    <submittedName>
        <fullName evidence="3">Uncharacterized protein</fullName>
    </submittedName>
</protein>